<dbReference type="CDD" id="cd02440">
    <property type="entry name" value="AdoMet_MTases"/>
    <property type="match status" value="1"/>
</dbReference>
<dbReference type="PANTHER" id="PTHR11061:SF30">
    <property type="entry name" value="TRNA (URACIL(54)-C(5))-METHYLTRANSFERASE"/>
    <property type="match status" value="1"/>
</dbReference>
<dbReference type="Pfam" id="PF05958">
    <property type="entry name" value="tRNA_U5-meth_tr"/>
    <property type="match status" value="1"/>
</dbReference>
<dbReference type="SUPFAM" id="SSF50249">
    <property type="entry name" value="Nucleic acid-binding proteins"/>
    <property type="match status" value="1"/>
</dbReference>
<protein>
    <submittedName>
        <fullName evidence="7">23S rRNA (Uracil(1939)-C(5))-methyltransferase RlmD</fullName>
        <ecNumber evidence="7">2.1.1.190</ecNumber>
    </submittedName>
</protein>
<dbReference type="InterPro" id="IPR029063">
    <property type="entry name" value="SAM-dependent_MTases_sf"/>
</dbReference>
<dbReference type="AlphaFoldDB" id="A0A7M3MJK0"/>
<dbReference type="GO" id="GO:0006396">
    <property type="term" value="P:RNA processing"/>
    <property type="evidence" value="ECO:0007669"/>
    <property type="project" value="InterPro"/>
</dbReference>
<dbReference type="InterPro" id="IPR002792">
    <property type="entry name" value="TRAM_dom"/>
</dbReference>
<evidence type="ECO:0000256" key="5">
    <source>
        <dbReference type="PROSITE-ProRule" id="PRU10015"/>
    </source>
</evidence>
<dbReference type="Gene3D" id="2.40.50.140">
    <property type="entry name" value="Nucleic acid-binding proteins"/>
    <property type="match status" value="1"/>
</dbReference>
<accession>A0A7M3MJK0</accession>
<dbReference type="PROSITE" id="PS01231">
    <property type="entry name" value="TRMA_2"/>
    <property type="match status" value="1"/>
</dbReference>
<dbReference type="InterPro" id="IPR010280">
    <property type="entry name" value="U5_MeTrfase_fam"/>
</dbReference>
<evidence type="ECO:0000313" key="8">
    <source>
        <dbReference type="Proteomes" id="UP000448292"/>
    </source>
</evidence>
<evidence type="ECO:0000313" key="7">
    <source>
        <dbReference type="EMBL" id="TVM19696.1"/>
    </source>
</evidence>
<dbReference type="Gene3D" id="3.40.50.150">
    <property type="entry name" value="Vaccinia Virus protein VP39"/>
    <property type="match status" value="1"/>
</dbReference>
<dbReference type="Gene3D" id="2.40.50.1070">
    <property type="match status" value="1"/>
</dbReference>
<dbReference type="OrthoDB" id="9804590at2"/>
<dbReference type="InterPro" id="IPR030391">
    <property type="entry name" value="MeTrfase_TrmA_CS"/>
</dbReference>
<reference evidence="7 8" key="1">
    <citation type="submission" date="2018-06" db="EMBL/GenBank/DDBJ databases">
        <title>Complete genome of Desulfovibrio indonesiensis P37SLT.</title>
        <authorList>
            <person name="Crispim J.S."/>
            <person name="Vidigal P.M.P."/>
            <person name="Silva L.C.F."/>
            <person name="Laguardia C.N."/>
            <person name="Araujo L.C."/>
            <person name="Dias R.S."/>
            <person name="Sousa M.P."/>
            <person name="Paula S.O."/>
            <person name="Silva C."/>
        </authorList>
    </citation>
    <scope>NUCLEOTIDE SEQUENCE [LARGE SCALE GENOMIC DNA]</scope>
    <source>
        <strain evidence="7 8">P37SLT</strain>
    </source>
</reference>
<feature type="active site" description="Nucleophile" evidence="4">
    <location>
        <position position="433"/>
    </location>
</feature>
<organism evidence="7 8">
    <name type="scientific">Oceanidesulfovibrio indonesiensis</name>
    <dbReference type="NCBI Taxonomy" id="54767"/>
    <lineage>
        <taxon>Bacteria</taxon>
        <taxon>Pseudomonadati</taxon>
        <taxon>Thermodesulfobacteriota</taxon>
        <taxon>Desulfovibrionia</taxon>
        <taxon>Desulfovibrionales</taxon>
        <taxon>Desulfovibrionaceae</taxon>
        <taxon>Oceanidesulfovibrio</taxon>
    </lineage>
</organism>
<feature type="domain" description="TRAM" evidence="6">
    <location>
        <begin position="14"/>
        <end position="72"/>
    </location>
</feature>
<dbReference type="InterPro" id="IPR012340">
    <property type="entry name" value="NA-bd_OB-fold"/>
</dbReference>
<feature type="binding site" evidence="4">
    <location>
        <position position="327"/>
    </location>
    <ligand>
        <name>S-adenosyl-L-methionine</name>
        <dbReference type="ChEBI" id="CHEBI:59789"/>
    </ligand>
</feature>
<feature type="binding site" evidence="4">
    <location>
        <position position="298"/>
    </location>
    <ligand>
        <name>S-adenosyl-L-methionine</name>
        <dbReference type="ChEBI" id="CHEBI:59789"/>
    </ligand>
</feature>
<evidence type="ECO:0000256" key="2">
    <source>
        <dbReference type="ARBA" id="ARBA00022679"/>
    </source>
</evidence>
<sequence length="475" mass="52260">MSDIEHAETTAPESIAEGVEVELTVEKLAHGGQGLGRMGGMVVFVDRGLPGQRVRAVVERRKKRHAEARTVALLSEPDSPAEPFCAHFGACGGCLWQDLDMAAQRAWKKRFVEESYAKIGGLEDVLVEECVASPESTFYRNKMEFAFGTHPDEGIALGLFRRGSHEVLSIVECHLQSPRTAEIVGFVRDFCRRGTVEVYDSETNRGYWRFCNLRVNERGEFQVNIITADNKSYASVVRKLAESLMKAFPEAASVVHSIRRHKSAVALGEKVVAEYGALKLPMQLGPLELEVSPNGFFQPNTHGAIVLYDIVAGMAGLTGKELVWDVFCGSGGLGLAIASGPESAPARRLVGFEMSREAVRDARSNAERLERSPDWAMPKDGAEFRAGDVRKMLFKERELADIAVVDPPRAGLPREIAEALAESGPDRIVYVSCNPATQARDLGLMQMNYRVERAVPVDLFPHTPHVECAALLVRR</sequence>
<feature type="binding site" evidence="4">
    <location>
        <position position="406"/>
    </location>
    <ligand>
        <name>S-adenosyl-L-methionine</name>
        <dbReference type="ChEBI" id="CHEBI:59789"/>
    </ligand>
</feature>
<comment type="similarity">
    <text evidence="4">Belongs to the class I-like SAM-binding methyltransferase superfamily. RNA M5U methyltransferase family.</text>
</comment>
<dbReference type="PROSITE" id="PS01230">
    <property type="entry name" value="TRMA_1"/>
    <property type="match status" value="1"/>
</dbReference>
<dbReference type="GO" id="GO:0009451">
    <property type="term" value="P:RNA modification"/>
    <property type="evidence" value="ECO:0007669"/>
    <property type="project" value="UniProtKB-ARBA"/>
</dbReference>
<dbReference type="PANTHER" id="PTHR11061">
    <property type="entry name" value="RNA M5U METHYLTRANSFERASE"/>
    <property type="match status" value="1"/>
</dbReference>
<dbReference type="PROSITE" id="PS51687">
    <property type="entry name" value="SAM_MT_RNA_M5U"/>
    <property type="match status" value="1"/>
</dbReference>
<dbReference type="GO" id="GO:0008173">
    <property type="term" value="F:RNA methyltransferase activity"/>
    <property type="evidence" value="ECO:0007669"/>
    <property type="project" value="InterPro"/>
</dbReference>
<evidence type="ECO:0000256" key="3">
    <source>
        <dbReference type="ARBA" id="ARBA00022691"/>
    </source>
</evidence>
<keyword evidence="3 4" id="KW-0949">S-adenosyl-L-methionine</keyword>
<name>A0A7M3MJK0_9BACT</name>
<keyword evidence="2 4" id="KW-0808">Transferase</keyword>
<dbReference type="EMBL" id="QMIE01000001">
    <property type="protein sequence ID" value="TVM19696.1"/>
    <property type="molecule type" value="Genomic_DNA"/>
</dbReference>
<dbReference type="InterPro" id="IPR030390">
    <property type="entry name" value="MeTrfase_TrmA_AS"/>
</dbReference>
<feature type="active site" evidence="5">
    <location>
        <position position="433"/>
    </location>
</feature>
<gene>
    <name evidence="7" type="ORF">DPQ33_00205</name>
</gene>
<dbReference type="EC" id="2.1.1.190" evidence="7"/>
<dbReference type="NCBIfam" id="TIGR00479">
    <property type="entry name" value="rumA"/>
    <property type="match status" value="1"/>
</dbReference>
<proteinExistence type="inferred from homology"/>
<evidence type="ECO:0000256" key="4">
    <source>
        <dbReference type="PROSITE-ProRule" id="PRU01024"/>
    </source>
</evidence>
<evidence type="ECO:0000256" key="1">
    <source>
        <dbReference type="ARBA" id="ARBA00022603"/>
    </source>
</evidence>
<comment type="caution">
    <text evidence="7">The sequence shown here is derived from an EMBL/GenBank/DDBJ whole genome shotgun (WGS) entry which is preliminary data.</text>
</comment>
<dbReference type="Pfam" id="PF01938">
    <property type="entry name" value="TRAM"/>
    <property type="match status" value="1"/>
</dbReference>
<dbReference type="RefSeq" id="WP_144301159.1">
    <property type="nucleotide sequence ID" value="NZ_QMIE01000001.1"/>
</dbReference>
<dbReference type="SUPFAM" id="SSF53335">
    <property type="entry name" value="S-adenosyl-L-methionine-dependent methyltransferases"/>
    <property type="match status" value="1"/>
</dbReference>
<keyword evidence="8" id="KW-1185">Reference proteome</keyword>
<dbReference type="Proteomes" id="UP000448292">
    <property type="component" value="Unassembled WGS sequence"/>
</dbReference>
<keyword evidence="1 4" id="KW-0489">Methyltransferase</keyword>
<dbReference type="GO" id="GO:0008757">
    <property type="term" value="F:S-adenosylmethionine-dependent methyltransferase activity"/>
    <property type="evidence" value="ECO:0007669"/>
    <property type="project" value="UniProtKB-ARBA"/>
</dbReference>
<dbReference type="GO" id="GO:0032259">
    <property type="term" value="P:methylation"/>
    <property type="evidence" value="ECO:0007669"/>
    <property type="project" value="UniProtKB-KW"/>
</dbReference>
<feature type="binding site" evidence="4">
    <location>
        <position position="353"/>
    </location>
    <ligand>
        <name>S-adenosyl-L-methionine</name>
        <dbReference type="ChEBI" id="CHEBI:59789"/>
    </ligand>
</feature>
<evidence type="ECO:0000259" key="6">
    <source>
        <dbReference type="PROSITE" id="PS50926"/>
    </source>
</evidence>
<dbReference type="PROSITE" id="PS50926">
    <property type="entry name" value="TRAM"/>
    <property type="match status" value="1"/>
</dbReference>